<sequence length="210" mass="23791">MAFVTYMQMSRTIYFLFRLFIFLNCIFQVFGQVSNNLPVGWFSAGDSQQEYQMGIDYTTFYGKAPSGFIKSLPNVNESGFGTLMQNFFPKDYLGKHVRFSCAIKYNNVLNWAGMWVRVDSVNGGLDNMYGRRITGTGDWKVVENIVNVPGDTNVFAFGILLSGEGEVWIDECNFELAEYVPSPTFYSNPNADNFGMLTYTTSFGSVYQLN</sequence>
<dbReference type="Gene3D" id="2.60.120.260">
    <property type="entry name" value="Galactose-binding domain-like"/>
    <property type="match status" value="1"/>
</dbReference>
<name>A0A2Z6RRS7_9GLOM</name>
<comment type="caution">
    <text evidence="2">The sequence shown here is derived from an EMBL/GenBank/DDBJ whole genome shotgun (WGS) entry which is preliminary data.</text>
</comment>
<evidence type="ECO:0000256" key="1">
    <source>
        <dbReference type="SAM" id="Phobius"/>
    </source>
</evidence>
<protein>
    <recommendedName>
        <fullName evidence="4">CBM-cenC domain-containing protein</fullName>
    </recommendedName>
</protein>
<feature type="transmembrane region" description="Helical" evidence="1">
    <location>
        <begin position="12"/>
        <end position="30"/>
    </location>
</feature>
<keyword evidence="1" id="KW-1133">Transmembrane helix</keyword>
<evidence type="ECO:0000313" key="2">
    <source>
        <dbReference type="EMBL" id="GBC05374.1"/>
    </source>
</evidence>
<keyword evidence="3" id="KW-1185">Reference proteome</keyword>
<gene>
    <name evidence="2" type="ORF">RclHR1_00620014</name>
</gene>
<organism evidence="2 3">
    <name type="scientific">Rhizophagus clarus</name>
    <dbReference type="NCBI Taxonomy" id="94130"/>
    <lineage>
        <taxon>Eukaryota</taxon>
        <taxon>Fungi</taxon>
        <taxon>Fungi incertae sedis</taxon>
        <taxon>Mucoromycota</taxon>
        <taxon>Glomeromycotina</taxon>
        <taxon>Glomeromycetes</taxon>
        <taxon>Glomerales</taxon>
        <taxon>Glomeraceae</taxon>
        <taxon>Rhizophagus</taxon>
    </lineage>
</organism>
<dbReference type="Proteomes" id="UP000247702">
    <property type="component" value="Unassembled WGS sequence"/>
</dbReference>
<keyword evidence="1" id="KW-0472">Membrane</keyword>
<keyword evidence="1" id="KW-0812">Transmembrane</keyword>
<reference evidence="2 3" key="1">
    <citation type="submission" date="2017-11" db="EMBL/GenBank/DDBJ databases">
        <title>The genome of Rhizophagus clarus HR1 reveals common genetic basis of auxotrophy among arbuscular mycorrhizal fungi.</title>
        <authorList>
            <person name="Kobayashi Y."/>
        </authorList>
    </citation>
    <scope>NUCLEOTIDE SEQUENCE [LARGE SCALE GENOMIC DNA]</scope>
    <source>
        <strain evidence="2 3">HR1</strain>
    </source>
</reference>
<proteinExistence type="predicted"/>
<evidence type="ECO:0000313" key="3">
    <source>
        <dbReference type="Proteomes" id="UP000247702"/>
    </source>
</evidence>
<evidence type="ECO:0008006" key="4">
    <source>
        <dbReference type="Google" id="ProtNLM"/>
    </source>
</evidence>
<dbReference type="EMBL" id="BEXD01004004">
    <property type="protein sequence ID" value="GBC05374.1"/>
    <property type="molecule type" value="Genomic_DNA"/>
</dbReference>
<accession>A0A2Z6RRS7</accession>
<dbReference type="AlphaFoldDB" id="A0A2Z6RRS7"/>